<dbReference type="EMBL" id="BRXU01000003">
    <property type="protein sequence ID" value="GLC50605.1"/>
    <property type="molecule type" value="Genomic_DNA"/>
</dbReference>
<feature type="compositionally biased region" description="Gly residues" evidence="1">
    <location>
        <begin position="351"/>
        <end position="367"/>
    </location>
</feature>
<organism evidence="2 3">
    <name type="scientific">Pleodorina starrii</name>
    <dbReference type="NCBI Taxonomy" id="330485"/>
    <lineage>
        <taxon>Eukaryota</taxon>
        <taxon>Viridiplantae</taxon>
        <taxon>Chlorophyta</taxon>
        <taxon>core chlorophytes</taxon>
        <taxon>Chlorophyceae</taxon>
        <taxon>CS clade</taxon>
        <taxon>Chlamydomonadales</taxon>
        <taxon>Volvocaceae</taxon>
        <taxon>Pleodorina</taxon>
    </lineage>
</organism>
<comment type="caution">
    <text evidence="2">The sequence shown here is derived from an EMBL/GenBank/DDBJ whole genome shotgun (WGS) entry which is preliminary data.</text>
</comment>
<reference evidence="2 3" key="1">
    <citation type="journal article" date="2023" name="Commun. Biol.">
        <title>Reorganization of the ancestral sex-determining regions during the evolution of trioecy in Pleodorina starrii.</title>
        <authorList>
            <person name="Takahashi K."/>
            <person name="Suzuki S."/>
            <person name="Kawai-Toyooka H."/>
            <person name="Yamamoto K."/>
            <person name="Hamaji T."/>
            <person name="Ootsuki R."/>
            <person name="Yamaguchi H."/>
            <person name="Kawachi M."/>
            <person name="Higashiyama T."/>
            <person name="Nozaki H."/>
        </authorList>
    </citation>
    <scope>NUCLEOTIDE SEQUENCE [LARGE SCALE GENOMIC DNA]</scope>
    <source>
        <strain evidence="2 3">NIES-4479</strain>
    </source>
</reference>
<proteinExistence type="predicted"/>
<evidence type="ECO:0000313" key="2">
    <source>
        <dbReference type="EMBL" id="GLC50605.1"/>
    </source>
</evidence>
<dbReference type="AlphaFoldDB" id="A0A9W6BF17"/>
<feature type="compositionally biased region" description="Pro residues" evidence="1">
    <location>
        <begin position="277"/>
        <end position="288"/>
    </location>
</feature>
<protein>
    <submittedName>
        <fullName evidence="2">Uncharacterized protein</fullName>
    </submittedName>
</protein>
<gene>
    <name evidence="2" type="primary">PLEST005977</name>
    <name evidence="2" type="ORF">PLESTB_000398500</name>
</gene>
<feature type="compositionally biased region" description="Gly residues" evidence="1">
    <location>
        <begin position="374"/>
        <end position="393"/>
    </location>
</feature>
<name>A0A9W6BF17_9CHLO</name>
<evidence type="ECO:0000256" key="1">
    <source>
        <dbReference type="SAM" id="MobiDB-lite"/>
    </source>
</evidence>
<keyword evidence="3" id="KW-1185">Reference proteome</keyword>
<sequence>MAASMEGCRHPGSGILVGGRKDRRASLVIQATAAQLADLHADANRSSALMSELEMLLSASQAASGSVGSVFASANFIAAQPLELSDPDDDDDDVDNNAVQEYDEDAMDAAIEDLSRLRLKTLISKGRTSSVITVGGGSGVPDGPLFISGTHASMSARPGYAPPSPLTYTAAAADSNNSRRSLSNSNMRAASFNAARSGPSQNGLKSVNSSGPPSGAAPRNNTHSGCGDSPGREPHSPRVLQAPAAGSGERRSTFFAWVSSRSPTRRSSRTTETPAAAAPPPPPPPPQPLVAHIVRRRSSTRDVTAAPVASTSPTPRSPLRIERRASSTSYGSFLPRLGHRESDSSGAALYGSGGGGGNGTSFSGGGSRTSNSGTGSGGGAAPSGTAAGGGGGLSVRWGGLIGSTRSARTLKG</sequence>
<evidence type="ECO:0000313" key="3">
    <source>
        <dbReference type="Proteomes" id="UP001165080"/>
    </source>
</evidence>
<feature type="compositionally biased region" description="Polar residues" evidence="1">
    <location>
        <begin position="403"/>
        <end position="412"/>
    </location>
</feature>
<feature type="region of interest" description="Disordered" evidence="1">
    <location>
        <begin position="193"/>
        <end position="412"/>
    </location>
</feature>
<feature type="compositionally biased region" description="Polar residues" evidence="1">
    <location>
        <begin position="198"/>
        <end position="212"/>
    </location>
</feature>
<dbReference type="Proteomes" id="UP001165080">
    <property type="component" value="Unassembled WGS sequence"/>
</dbReference>
<accession>A0A9W6BF17</accession>